<sequence>MSTIIKHLEMSGEKGSVYLDGLESLEEQVCSAIREKDEDTLISLLNAPQNIICGLAPAEDDEPNEEPQEEPQEEPKETEKTA</sequence>
<name>A0A316G334_9GAMM</name>
<gene>
    <name evidence="2" type="ORF">C8D97_10158</name>
</gene>
<proteinExistence type="predicted"/>
<feature type="compositionally biased region" description="Basic and acidic residues" evidence="1">
    <location>
        <begin position="73"/>
        <end position="82"/>
    </location>
</feature>
<feature type="region of interest" description="Disordered" evidence="1">
    <location>
        <begin position="55"/>
        <end position="82"/>
    </location>
</feature>
<comment type="caution">
    <text evidence="2">The sequence shown here is derived from an EMBL/GenBank/DDBJ whole genome shotgun (WGS) entry which is preliminary data.</text>
</comment>
<dbReference type="RefSeq" id="WP_109761338.1">
    <property type="nucleotide sequence ID" value="NZ_QGGU01000001.1"/>
</dbReference>
<protein>
    <submittedName>
        <fullName evidence="2">Uncharacterized protein</fullName>
    </submittedName>
</protein>
<evidence type="ECO:0000313" key="3">
    <source>
        <dbReference type="Proteomes" id="UP000245790"/>
    </source>
</evidence>
<dbReference type="AlphaFoldDB" id="A0A316G334"/>
<feature type="compositionally biased region" description="Acidic residues" evidence="1">
    <location>
        <begin position="58"/>
        <end position="72"/>
    </location>
</feature>
<evidence type="ECO:0000313" key="2">
    <source>
        <dbReference type="EMBL" id="PWK54210.1"/>
    </source>
</evidence>
<evidence type="ECO:0000256" key="1">
    <source>
        <dbReference type="SAM" id="MobiDB-lite"/>
    </source>
</evidence>
<accession>A0A316G334</accession>
<dbReference type="Proteomes" id="UP000245790">
    <property type="component" value="Unassembled WGS sequence"/>
</dbReference>
<dbReference type="EMBL" id="QGGU01000001">
    <property type="protein sequence ID" value="PWK54210.1"/>
    <property type="molecule type" value="Genomic_DNA"/>
</dbReference>
<keyword evidence="3" id="KW-1185">Reference proteome</keyword>
<organism evidence="2 3">
    <name type="scientific">Pleionea mediterranea</name>
    <dbReference type="NCBI Taxonomy" id="523701"/>
    <lineage>
        <taxon>Bacteria</taxon>
        <taxon>Pseudomonadati</taxon>
        <taxon>Pseudomonadota</taxon>
        <taxon>Gammaproteobacteria</taxon>
        <taxon>Oceanospirillales</taxon>
        <taxon>Pleioneaceae</taxon>
        <taxon>Pleionea</taxon>
    </lineage>
</organism>
<reference evidence="2 3" key="1">
    <citation type="submission" date="2018-05" db="EMBL/GenBank/DDBJ databases">
        <title>Genomic Encyclopedia of Type Strains, Phase IV (KMG-IV): sequencing the most valuable type-strain genomes for metagenomic binning, comparative biology and taxonomic classification.</title>
        <authorList>
            <person name="Goeker M."/>
        </authorList>
    </citation>
    <scope>NUCLEOTIDE SEQUENCE [LARGE SCALE GENOMIC DNA]</scope>
    <source>
        <strain evidence="2 3">DSM 25350</strain>
    </source>
</reference>